<evidence type="ECO:0000313" key="2">
    <source>
        <dbReference type="Proteomes" id="UP000535838"/>
    </source>
</evidence>
<dbReference type="Proteomes" id="UP000535838">
    <property type="component" value="Unassembled WGS sequence"/>
</dbReference>
<accession>A0A841SVS7</accession>
<evidence type="ECO:0000313" key="1">
    <source>
        <dbReference type="EMBL" id="MBB6635079.1"/>
    </source>
</evidence>
<proteinExistence type="predicted"/>
<organism evidence="1 2">
    <name type="scientific">Cohnella thailandensis</name>
    <dbReference type="NCBI Taxonomy" id="557557"/>
    <lineage>
        <taxon>Bacteria</taxon>
        <taxon>Bacillati</taxon>
        <taxon>Bacillota</taxon>
        <taxon>Bacilli</taxon>
        <taxon>Bacillales</taxon>
        <taxon>Paenibacillaceae</taxon>
        <taxon>Cohnella</taxon>
    </lineage>
</organism>
<name>A0A841SVS7_9BACL</name>
<gene>
    <name evidence="1" type="ORF">H7B67_13235</name>
</gene>
<comment type="caution">
    <text evidence="1">The sequence shown here is derived from an EMBL/GenBank/DDBJ whole genome shotgun (WGS) entry which is preliminary data.</text>
</comment>
<dbReference type="Pfam" id="PF13315">
    <property type="entry name" value="DUF4085"/>
    <property type="match status" value="1"/>
</dbReference>
<dbReference type="InterPro" id="IPR025144">
    <property type="entry name" value="DUF4085"/>
</dbReference>
<protein>
    <submittedName>
        <fullName evidence="1">DUF4085 family protein</fullName>
    </submittedName>
</protein>
<dbReference type="EMBL" id="JACJVQ010000008">
    <property type="protein sequence ID" value="MBB6635079.1"/>
    <property type="molecule type" value="Genomic_DNA"/>
</dbReference>
<reference evidence="1 2" key="1">
    <citation type="submission" date="2020-08" db="EMBL/GenBank/DDBJ databases">
        <title>Cohnella phylogeny.</title>
        <authorList>
            <person name="Dunlap C."/>
        </authorList>
    </citation>
    <scope>NUCLEOTIDE SEQUENCE [LARGE SCALE GENOMIC DNA]</scope>
    <source>
        <strain evidence="1 2">DSM 25241</strain>
    </source>
</reference>
<sequence length="222" mass="26442">MKYFTKEWYRESQVYGFLVFHETMEDWEEDITWHTREGLDFEERQRNDLERRKPDLLEFLPESFHPYIEDASIRLQYPTPELREMAAIWREDYSTRSKRLWEERRTSYQAIRGFLPDSAVQLYEKSLHDARVLSVERPSESELVLSLDCGGCMHYYTEVKLTFIGGSPPFPDIPVGGFWLYEEIDKTDDGFELRVLFDFPLTEATIRARDVRIEVSAENDAI</sequence>
<keyword evidence="2" id="KW-1185">Reference proteome</keyword>
<dbReference type="AlphaFoldDB" id="A0A841SVS7"/>